<organism evidence="8 9">
    <name type="scientific">Autumnicola psychrophila</name>
    <dbReference type="NCBI Taxonomy" id="3075592"/>
    <lineage>
        <taxon>Bacteria</taxon>
        <taxon>Pseudomonadati</taxon>
        <taxon>Bacteroidota</taxon>
        <taxon>Flavobacteriia</taxon>
        <taxon>Flavobacteriales</taxon>
        <taxon>Flavobacteriaceae</taxon>
        <taxon>Autumnicola</taxon>
    </lineage>
</organism>
<dbReference type="SUPFAM" id="SSF53383">
    <property type="entry name" value="PLP-dependent transferases"/>
    <property type="match status" value="1"/>
</dbReference>
<dbReference type="InterPro" id="IPR015421">
    <property type="entry name" value="PyrdxlP-dep_Trfase_major"/>
</dbReference>
<keyword evidence="6" id="KW-0963">Cytoplasm</keyword>
<dbReference type="PANTHER" id="PTHR11680:SF35">
    <property type="entry name" value="SERINE HYDROXYMETHYLTRANSFERASE 1"/>
    <property type="match status" value="1"/>
</dbReference>
<dbReference type="InterPro" id="IPR015424">
    <property type="entry name" value="PyrdxlP-dep_Trfase"/>
</dbReference>
<evidence type="ECO:0000256" key="5">
    <source>
        <dbReference type="ARBA" id="ARBA00022898"/>
    </source>
</evidence>
<feature type="domain" description="Serine hydroxymethyltransferase-like" evidence="7">
    <location>
        <begin position="2"/>
        <end position="391"/>
    </location>
</feature>
<evidence type="ECO:0000256" key="2">
    <source>
        <dbReference type="ARBA" id="ARBA00006376"/>
    </source>
</evidence>
<keyword evidence="4 6" id="KW-0808">Transferase</keyword>
<dbReference type="NCBIfam" id="NF000586">
    <property type="entry name" value="PRK00011.1"/>
    <property type="match status" value="1"/>
</dbReference>
<dbReference type="InterPro" id="IPR001085">
    <property type="entry name" value="Ser_HO-MeTrfase"/>
</dbReference>
<dbReference type="PROSITE" id="PS00096">
    <property type="entry name" value="SHMT"/>
    <property type="match status" value="1"/>
</dbReference>
<feature type="binding site" evidence="6">
    <location>
        <begin position="361"/>
        <end position="363"/>
    </location>
    <ligand>
        <name>(6S)-5,6,7,8-tetrahydrofolate</name>
        <dbReference type="ChEBI" id="CHEBI:57453"/>
    </ligand>
</feature>
<reference evidence="8 9" key="1">
    <citation type="submission" date="2023-09" db="EMBL/GenBank/DDBJ databases">
        <authorList>
            <person name="Rey-Velasco X."/>
        </authorList>
    </citation>
    <scope>NUCLEOTIDE SEQUENCE [LARGE SCALE GENOMIC DNA]</scope>
    <source>
        <strain evidence="8 9">F225</strain>
    </source>
</reference>
<dbReference type="Gene3D" id="3.40.640.10">
    <property type="entry name" value="Type I PLP-dependent aspartate aminotransferase-like (Major domain)"/>
    <property type="match status" value="1"/>
</dbReference>
<gene>
    <name evidence="6 8" type="primary">glyA</name>
    <name evidence="8" type="ORF">RM541_10310</name>
</gene>
<dbReference type="InterPro" id="IPR039429">
    <property type="entry name" value="SHMT-like_dom"/>
</dbReference>
<feature type="site" description="Plays an important role in substrate specificity" evidence="6">
    <location>
        <position position="221"/>
    </location>
</feature>
<comment type="subunit">
    <text evidence="6">Homodimer.</text>
</comment>
<dbReference type="Proteomes" id="UP001253848">
    <property type="component" value="Unassembled WGS sequence"/>
</dbReference>
<keyword evidence="3 6" id="KW-0554">One-carbon metabolism</keyword>
<comment type="cofactor">
    <cofactor evidence="1 6">
        <name>pyridoxal 5'-phosphate</name>
        <dbReference type="ChEBI" id="CHEBI:597326"/>
    </cofactor>
</comment>
<dbReference type="InterPro" id="IPR019798">
    <property type="entry name" value="Ser_HO-MeTrfase_PLP_BS"/>
</dbReference>
<evidence type="ECO:0000256" key="4">
    <source>
        <dbReference type="ARBA" id="ARBA00022679"/>
    </source>
</evidence>
<dbReference type="EMBL" id="JAVRHN010000007">
    <property type="protein sequence ID" value="MDT0686764.1"/>
    <property type="molecule type" value="Genomic_DNA"/>
</dbReference>
<dbReference type="RefSeq" id="WP_311500081.1">
    <property type="nucleotide sequence ID" value="NZ_JAVRHN010000007.1"/>
</dbReference>
<keyword evidence="6" id="KW-0028">Amino-acid biosynthesis</keyword>
<comment type="similarity">
    <text evidence="2 6">Belongs to the SHMT family.</text>
</comment>
<dbReference type="Gene3D" id="3.90.1150.10">
    <property type="entry name" value="Aspartate Aminotransferase, domain 1"/>
    <property type="match status" value="1"/>
</dbReference>
<comment type="pathway">
    <text evidence="6">Amino-acid biosynthesis; glycine biosynthesis; glycine from L-serine: step 1/1.</text>
</comment>
<evidence type="ECO:0000313" key="8">
    <source>
        <dbReference type="EMBL" id="MDT0686764.1"/>
    </source>
</evidence>
<dbReference type="PIRSF" id="PIRSF000412">
    <property type="entry name" value="SHMT"/>
    <property type="match status" value="1"/>
</dbReference>
<feature type="binding site" evidence="6">
    <location>
        <begin position="117"/>
        <end position="119"/>
    </location>
    <ligand>
        <name>(6S)-5,6,7,8-tetrahydrofolate</name>
        <dbReference type="ChEBI" id="CHEBI:57453"/>
    </ligand>
</feature>
<dbReference type="PANTHER" id="PTHR11680">
    <property type="entry name" value="SERINE HYDROXYMETHYLTRANSFERASE"/>
    <property type="match status" value="1"/>
</dbReference>
<comment type="catalytic activity">
    <reaction evidence="6">
        <text>(6R)-5,10-methylene-5,6,7,8-tetrahydrofolate + glycine + H2O = (6S)-5,6,7,8-tetrahydrofolate + L-serine</text>
        <dbReference type="Rhea" id="RHEA:15481"/>
        <dbReference type="ChEBI" id="CHEBI:15377"/>
        <dbReference type="ChEBI" id="CHEBI:15636"/>
        <dbReference type="ChEBI" id="CHEBI:33384"/>
        <dbReference type="ChEBI" id="CHEBI:57305"/>
        <dbReference type="ChEBI" id="CHEBI:57453"/>
        <dbReference type="EC" id="2.1.2.1"/>
    </reaction>
</comment>
<feature type="binding site" evidence="6">
    <location>
        <position position="113"/>
    </location>
    <ligand>
        <name>(6S)-5,6,7,8-tetrahydrofolate</name>
        <dbReference type="ChEBI" id="CHEBI:57453"/>
    </ligand>
</feature>
<dbReference type="CDD" id="cd00378">
    <property type="entry name" value="SHMT"/>
    <property type="match status" value="1"/>
</dbReference>
<evidence type="ECO:0000313" key="9">
    <source>
        <dbReference type="Proteomes" id="UP001253848"/>
    </source>
</evidence>
<keyword evidence="5 6" id="KW-0663">Pyridoxal phosphate</keyword>
<comment type="function">
    <text evidence="6">Catalyzes the reversible interconversion of serine and glycine with tetrahydrofolate (THF) serving as the one-carbon carrier. This reaction serves as the major source of one-carbon groups required for the biosynthesis of purines, thymidylate, methionine, and other important biomolecules. Also exhibits THF-independent aldolase activity toward beta-hydroxyamino acids, producing glycine and aldehydes, via a retro-aldol mechanism.</text>
</comment>
<keyword evidence="9" id="KW-1185">Reference proteome</keyword>
<dbReference type="HAMAP" id="MF_00051">
    <property type="entry name" value="SHMT"/>
    <property type="match status" value="1"/>
</dbReference>
<proteinExistence type="inferred from homology"/>
<dbReference type="Pfam" id="PF00464">
    <property type="entry name" value="SHMT"/>
    <property type="match status" value="1"/>
</dbReference>
<dbReference type="InterPro" id="IPR049943">
    <property type="entry name" value="Ser_HO-MeTrfase-like"/>
</dbReference>
<sequence length="423" mass="46335">MQRDSQIFNLIQEEKERQLNGLELIASENFVSEQVLEAAGSVLTNKYAEGYPGKRYYGGCEVVDKVEQLAIDRLKELFGAEYANVQPHSGSQANTAVFATCMKPGDKFLGFDLSHGGHLTHGSPVNFSGRLYNPVFYGVDKETGLIDYDKVAEIAEKEKPKMIIAGASAYSREIDYKRFREIADSVGAILFADIAHPAGLIAKGLLSDPIPHCHIVTSTTHKTLRGPRGGIIMMGKDFDNPFGEKLKNGNLKKMSAMLNSGIFPGNQGGPLEHIIAAKAVAFGEALTDEFLHYAVQVKKNAKKMAEAFVEKDYKIISGGTDNHCMLIDLRNKDVSGKEAEEALTKADITVNKNMVPFDDRSPFVTSGIRIGTAAITTRGLVEEDMPKIVDLVDRVVNNIENDAELAKVKSEVNALMHGRPLFQ</sequence>
<feature type="modified residue" description="N6-(pyridoxal phosphate)lysine" evidence="6">
    <location>
        <position position="222"/>
    </location>
</feature>
<comment type="pathway">
    <text evidence="6">One-carbon metabolism; tetrahydrofolate interconversion.</text>
</comment>
<comment type="subcellular location">
    <subcellularLocation>
        <location evidence="6">Cytoplasm</location>
    </subcellularLocation>
</comment>
<dbReference type="GO" id="GO:0004372">
    <property type="term" value="F:glycine hydroxymethyltransferase activity"/>
    <property type="evidence" value="ECO:0007669"/>
    <property type="project" value="UniProtKB-EC"/>
</dbReference>
<evidence type="ECO:0000256" key="6">
    <source>
        <dbReference type="HAMAP-Rule" id="MF_00051"/>
    </source>
</evidence>
<evidence type="ECO:0000256" key="3">
    <source>
        <dbReference type="ARBA" id="ARBA00022563"/>
    </source>
</evidence>
<name>A0ABU3DST1_9FLAO</name>
<dbReference type="InterPro" id="IPR015422">
    <property type="entry name" value="PyrdxlP-dep_Trfase_small"/>
</dbReference>
<dbReference type="EC" id="2.1.2.1" evidence="6"/>
<evidence type="ECO:0000256" key="1">
    <source>
        <dbReference type="ARBA" id="ARBA00001933"/>
    </source>
</evidence>
<feature type="binding site" evidence="6">
    <location>
        <position position="244"/>
    </location>
    <ligand>
        <name>(6S)-5,6,7,8-tetrahydrofolate</name>
        <dbReference type="ChEBI" id="CHEBI:57453"/>
    </ligand>
</feature>
<evidence type="ECO:0000259" key="7">
    <source>
        <dbReference type="Pfam" id="PF00464"/>
    </source>
</evidence>
<accession>A0ABU3DST1</accession>
<comment type="caution">
    <text evidence="8">The sequence shown here is derived from an EMBL/GenBank/DDBJ whole genome shotgun (WGS) entry which is preliminary data.</text>
</comment>
<protein>
    <recommendedName>
        <fullName evidence="6">Serine hydroxymethyltransferase</fullName>
        <shortName evidence="6">SHMT</shortName>
        <shortName evidence="6">Serine methylase</shortName>
        <ecNumber evidence="6">2.1.2.1</ecNumber>
    </recommendedName>
</protein>